<dbReference type="PROSITE" id="PS01162">
    <property type="entry name" value="QOR_ZETA_CRYSTAL"/>
    <property type="match status" value="2"/>
</dbReference>
<dbReference type="InterPro" id="IPR051397">
    <property type="entry name" value="Zn-ADH-like_protein"/>
</dbReference>
<sequence length="594" mass="61310">VMDLDKKGLLDTAHTLSGRHAVAVRTAVVDVTDEPAQRAAFAEHVATYGGLQGEPFDPAPSRLKPHPTAPNHPNRAQPFQAALTVPAAARRCKVVVLNAGIAERGSFFDPANTGWRATLDVDLTAVLYGASGLTASIALEEAGRVRAGETVLVTAAAGGTGQFAVQLAKAAGCRVVATCGGPDKAKLLKELGADRIIDHTAESIVIVELSSNFRTAARLVTAPLPYGPSAPPPPRGSLLVRRVYAGVNASDINYSSGRYHASKAEAQSKLPYDAGFESVNVVMAVGEGEAGAGGGYGTAWQHAPLFRPHLAHLVAMWEGGRLRVALDPRPFRGVGAVFDAVEHLQSGRSVGKVVVQVAAGELPPGAGLTASIALEEAGRVRAGETVLVTAAAGGTGQFAVQLAKAAGCRVVATCGGPDKARLLKELGADRVIDHTAESDVLKREYPGGVDVVYESVGGEMFGTAVDALAVGGRVIIIGMMSSYGSGWAPGSYLGLAEKLLWKSAAAVGFFLLRHAPLFRPHLARLVAMWEGGRLRVALDPRPFRGVGAVFDAVEHLQSGRSVGKVVVQVAAGELPLGASGEGGAEGGGRPAARL</sequence>
<dbReference type="InterPro" id="IPR013149">
    <property type="entry name" value="ADH-like_C"/>
</dbReference>
<dbReference type="GO" id="GO:0008270">
    <property type="term" value="F:zinc ion binding"/>
    <property type="evidence" value="ECO:0007669"/>
    <property type="project" value="InterPro"/>
</dbReference>
<accession>A0A2J7ZU11</accession>
<feature type="region of interest" description="Disordered" evidence="2">
    <location>
        <begin position="52"/>
        <end position="75"/>
    </location>
</feature>
<dbReference type="Gene3D" id="3.40.50.720">
    <property type="entry name" value="NAD(P)-binding Rossmann-like Domain"/>
    <property type="match status" value="3"/>
</dbReference>
<dbReference type="InterPro" id="IPR011032">
    <property type="entry name" value="GroES-like_sf"/>
</dbReference>
<dbReference type="AlphaFoldDB" id="A0A2J7ZU11"/>
<dbReference type="Gene3D" id="3.90.180.10">
    <property type="entry name" value="Medium-chain alcohol dehydrogenases, catalytic domain"/>
    <property type="match status" value="1"/>
</dbReference>
<dbReference type="Pfam" id="PF00107">
    <property type="entry name" value="ADH_zinc_N"/>
    <property type="match status" value="2"/>
</dbReference>
<dbReference type="SUPFAM" id="SSF50129">
    <property type="entry name" value="GroES-like"/>
    <property type="match status" value="1"/>
</dbReference>
<gene>
    <name evidence="4" type="ORF">TSOC_010144</name>
</gene>
<dbReference type="SMART" id="SM00829">
    <property type="entry name" value="PKS_ER"/>
    <property type="match status" value="1"/>
</dbReference>
<evidence type="ECO:0000256" key="1">
    <source>
        <dbReference type="ARBA" id="ARBA00023002"/>
    </source>
</evidence>
<dbReference type="EMBL" id="PGGS01000465">
    <property type="protein sequence ID" value="PNH03759.1"/>
    <property type="molecule type" value="Genomic_DNA"/>
</dbReference>
<feature type="domain" description="Enoyl reductase (ER)" evidence="3">
    <location>
        <begin position="214"/>
        <end position="567"/>
    </location>
</feature>
<dbReference type="InterPro" id="IPR002364">
    <property type="entry name" value="Quin_OxRdtase/zeta-crystal_CS"/>
</dbReference>
<dbReference type="InterPro" id="IPR020843">
    <property type="entry name" value="ER"/>
</dbReference>
<dbReference type="GO" id="GO:0016491">
    <property type="term" value="F:oxidoreductase activity"/>
    <property type="evidence" value="ECO:0007669"/>
    <property type="project" value="UniProtKB-KW"/>
</dbReference>
<dbReference type="PANTHER" id="PTHR43677">
    <property type="entry name" value="SHORT-CHAIN DEHYDROGENASE/REDUCTASE"/>
    <property type="match status" value="1"/>
</dbReference>
<organism evidence="4 5">
    <name type="scientific">Tetrabaena socialis</name>
    <dbReference type="NCBI Taxonomy" id="47790"/>
    <lineage>
        <taxon>Eukaryota</taxon>
        <taxon>Viridiplantae</taxon>
        <taxon>Chlorophyta</taxon>
        <taxon>core chlorophytes</taxon>
        <taxon>Chlorophyceae</taxon>
        <taxon>CS clade</taxon>
        <taxon>Chlamydomonadales</taxon>
        <taxon>Tetrabaenaceae</taxon>
        <taxon>Tetrabaena</taxon>
    </lineage>
</organism>
<dbReference type="SUPFAM" id="SSF51735">
    <property type="entry name" value="NAD(P)-binding Rossmann-fold domains"/>
    <property type="match status" value="2"/>
</dbReference>
<dbReference type="InterPro" id="IPR036291">
    <property type="entry name" value="NAD(P)-bd_dom_sf"/>
</dbReference>
<reference evidence="4 5" key="1">
    <citation type="journal article" date="2017" name="Mol. Biol. Evol.">
        <title>The 4-celled Tetrabaena socialis nuclear genome reveals the essential components for genetic control of cell number at the origin of multicellularity in the volvocine lineage.</title>
        <authorList>
            <person name="Featherston J."/>
            <person name="Arakaki Y."/>
            <person name="Hanschen E.R."/>
            <person name="Ferris P.J."/>
            <person name="Michod R.E."/>
            <person name="Olson B.J.S.C."/>
            <person name="Nozaki H."/>
            <person name="Durand P.M."/>
        </authorList>
    </citation>
    <scope>NUCLEOTIDE SEQUENCE [LARGE SCALE GENOMIC DNA]</scope>
    <source>
        <strain evidence="4 5">NIES-571</strain>
    </source>
</reference>
<keyword evidence="5" id="KW-1185">Reference proteome</keyword>
<comment type="caution">
    <text evidence="4">The sequence shown here is derived from an EMBL/GenBank/DDBJ whole genome shotgun (WGS) entry which is preliminary data.</text>
</comment>
<proteinExistence type="predicted"/>
<dbReference type="OrthoDB" id="48317at2759"/>
<dbReference type="GO" id="GO:0005739">
    <property type="term" value="C:mitochondrion"/>
    <property type="evidence" value="ECO:0007669"/>
    <property type="project" value="TreeGrafter"/>
</dbReference>
<name>A0A2J7ZU11_9CHLO</name>
<evidence type="ECO:0000256" key="2">
    <source>
        <dbReference type="SAM" id="MobiDB-lite"/>
    </source>
</evidence>
<protein>
    <submittedName>
        <fullName evidence="4">Zinc-binding alcohol dehydrogenase domain-containing protein 2</fullName>
    </submittedName>
</protein>
<feature type="non-terminal residue" evidence="4">
    <location>
        <position position="1"/>
    </location>
</feature>
<evidence type="ECO:0000313" key="5">
    <source>
        <dbReference type="Proteomes" id="UP000236333"/>
    </source>
</evidence>
<evidence type="ECO:0000313" key="4">
    <source>
        <dbReference type="EMBL" id="PNH03759.1"/>
    </source>
</evidence>
<dbReference type="FunFam" id="3.40.50.720:FF:000121">
    <property type="entry name" value="Prostaglandin reductase 2"/>
    <property type="match status" value="1"/>
</dbReference>
<evidence type="ECO:0000259" key="3">
    <source>
        <dbReference type="SMART" id="SM00829"/>
    </source>
</evidence>
<keyword evidence="1" id="KW-0560">Oxidoreductase</keyword>
<dbReference type="Proteomes" id="UP000236333">
    <property type="component" value="Unassembled WGS sequence"/>
</dbReference>
<dbReference type="PANTHER" id="PTHR43677:SF3">
    <property type="entry name" value="PROSTAGLANDIN REDUCTASE 3"/>
    <property type="match status" value="1"/>
</dbReference>